<evidence type="ECO:0000256" key="3">
    <source>
        <dbReference type="SAM" id="MobiDB-lite"/>
    </source>
</evidence>
<name>A0ABV7BMC2_9PROT</name>
<dbReference type="RefSeq" id="WP_216834376.1">
    <property type="nucleotide sequence ID" value="NZ_JAFNJS010000001.1"/>
</dbReference>
<comment type="similarity">
    <text evidence="2">Belongs to the NAD(P)-dependent epimerase/dehydratase family.</text>
</comment>
<protein>
    <submittedName>
        <fullName evidence="5">NAD-dependent epimerase/dehydratase family protein</fullName>
    </submittedName>
</protein>
<feature type="region of interest" description="Disordered" evidence="3">
    <location>
        <begin position="316"/>
        <end position="364"/>
    </location>
</feature>
<keyword evidence="6" id="KW-1185">Reference proteome</keyword>
<comment type="caution">
    <text evidence="5">The sequence shown here is derived from an EMBL/GenBank/DDBJ whole genome shotgun (WGS) entry which is preliminary data.</text>
</comment>
<gene>
    <name evidence="5" type="ORF">ACFOD3_02735</name>
</gene>
<dbReference type="Proteomes" id="UP001595420">
    <property type="component" value="Unassembled WGS sequence"/>
</dbReference>
<accession>A0ABV7BMC2</accession>
<evidence type="ECO:0000313" key="5">
    <source>
        <dbReference type="EMBL" id="MFC2998790.1"/>
    </source>
</evidence>
<evidence type="ECO:0000259" key="4">
    <source>
        <dbReference type="Pfam" id="PF01370"/>
    </source>
</evidence>
<dbReference type="EMBL" id="JBHRSB010000001">
    <property type="protein sequence ID" value="MFC2998790.1"/>
    <property type="molecule type" value="Genomic_DNA"/>
</dbReference>
<reference evidence="6" key="1">
    <citation type="journal article" date="2019" name="Int. J. Syst. Evol. Microbiol.">
        <title>The Global Catalogue of Microorganisms (GCM) 10K type strain sequencing project: providing services to taxonomists for standard genome sequencing and annotation.</title>
        <authorList>
            <consortium name="The Broad Institute Genomics Platform"/>
            <consortium name="The Broad Institute Genome Sequencing Center for Infectious Disease"/>
            <person name="Wu L."/>
            <person name="Ma J."/>
        </authorList>
    </citation>
    <scope>NUCLEOTIDE SEQUENCE [LARGE SCALE GENOMIC DNA]</scope>
    <source>
        <strain evidence="6">CGMCC 1.16855</strain>
    </source>
</reference>
<evidence type="ECO:0000256" key="2">
    <source>
        <dbReference type="ARBA" id="ARBA00007637"/>
    </source>
</evidence>
<organism evidence="5 6">
    <name type="scientific">Falsiroseomonas tokyonensis</name>
    <dbReference type="NCBI Taxonomy" id="430521"/>
    <lineage>
        <taxon>Bacteria</taxon>
        <taxon>Pseudomonadati</taxon>
        <taxon>Pseudomonadota</taxon>
        <taxon>Alphaproteobacteria</taxon>
        <taxon>Acetobacterales</taxon>
        <taxon>Roseomonadaceae</taxon>
        <taxon>Falsiroseomonas</taxon>
    </lineage>
</organism>
<feature type="compositionally biased region" description="Basic and acidic residues" evidence="3">
    <location>
        <begin position="341"/>
        <end position="364"/>
    </location>
</feature>
<dbReference type="PANTHER" id="PTHR43000">
    <property type="entry name" value="DTDP-D-GLUCOSE 4,6-DEHYDRATASE-RELATED"/>
    <property type="match status" value="1"/>
</dbReference>
<comment type="pathway">
    <text evidence="1">Bacterial outer membrane biogenesis; LPS O-antigen biosynthesis.</text>
</comment>
<dbReference type="InterPro" id="IPR001509">
    <property type="entry name" value="Epimerase_deHydtase"/>
</dbReference>
<dbReference type="Pfam" id="PF01370">
    <property type="entry name" value="Epimerase"/>
    <property type="match status" value="1"/>
</dbReference>
<proteinExistence type="inferred from homology"/>
<evidence type="ECO:0000313" key="6">
    <source>
        <dbReference type="Proteomes" id="UP001595420"/>
    </source>
</evidence>
<evidence type="ECO:0000256" key="1">
    <source>
        <dbReference type="ARBA" id="ARBA00005125"/>
    </source>
</evidence>
<sequence length="364" mass="38471">MALLLVTGGCGFIGSHLTAALLARGDRVRVLDDLSTGSRANLAPGATLVVGKVEDPETVRAAMEGVDGCFHLAAIASVARCTEAWLETHRVNLSATIAVLDAARAAFGRAAIPVAYASSAAIYGMPEFCPLDEDAPARPLSAYGADKLGCELHARVAGQVHGVPTIGLRFFNVYGPRQDPRSPYSGVISIFCERLNRGLPLAIHGDGRQTRDFVFVADVVAALLAALPMAETGAPVFNVCTGQPSSLLDLSAAIGRACGQEPRLEHQPARLGDIRHSVGSVLRARQALGLKPPVPLEEGLAAVIGWLRAGSPMLAEVPRGAAPRPPRRPQPKSQPRSSARRNQEATERQRMTAMDARQDQRPGT</sequence>
<feature type="domain" description="NAD-dependent epimerase/dehydratase" evidence="4">
    <location>
        <begin position="5"/>
        <end position="240"/>
    </location>
</feature>